<dbReference type="PROSITE" id="PS00411">
    <property type="entry name" value="KINESIN_MOTOR_1"/>
    <property type="match status" value="1"/>
</dbReference>
<evidence type="ECO:0000256" key="4">
    <source>
        <dbReference type="ARBA" id="ARBA00022741"/>
    </source>
</evidence>
<evidence type="ECO:0000256" key="12">
    <source>
        <dbReference type="SAM" id="MobiDB-lite"/>
    </source>
</evidence>
<protein>
    <recommendedName>
        <fullName evidence="13">Kinesin motor domain-containing protein</fullName>
    </recommendedName>
</protein>
<evidence type="ECO:0000256" key="7">
    <source>
        <dbReference type="ARBA" id="ARBA00023212"/>
    </source>
</evidence>
<evidence type="ECO:0000256" key="9">
    <source>
        <dbReference type="ARBA" id="ARBA00046159"/>
    </source>
</evidence>
<dbReference type="InterPro" id="IPR047149">
    <property type="entry name" value="KIF11-like"/>
</dbReference>
<dbReference type="SMART" id="SM00129">
    <property type="entry name" value="KISc"/>
    <property type="match status" value="1"/>
</dbReference>
<dbReference type="InterPro" id="IPR001752">
    <property type="entry name" value="Kinesin_motor_dom"/>
</dbReference>
<dbReference type="GO" id="GO:0090307">
    <property type="term" value="P:mitotic spindle assembly"/>
    <property type="evidence" value="ECO:0007669"/>
    <property type="project" value="TreeGrafter"/>
</dbReference>
<dbReference type="GO" id="GO:0008017">
    <property type="term" value="F:microtubule binding"/>
    <property type="evidence" value="ECO:0007669"/>
    <property type="project" value="InterPro"/>
</dbReference>
<evidence type="ECO:0000256" key="3">
    <source>
        <dbReference type="ARBA" id="ARBA00022701"/>
    </source>
</evidence>
<dbReference type="PROSITE" id="PS50067">
    <property type="entry name" value="KINESIN_MOTOR_2"/>
    <property type="match status" value="1"/>
</dbReference>
<gene>
    <name evidence="14" type="ORF">WJX73_000118</name>
</gene>
<evidence type="ECO:0000256" key="6">
    <source>
        <dbReference type="ARBA" id="ARBA00023175"/>
    </source>
</evidence>
<evidence type="ECO:0000256" key="5">
    <source>
        <dbReference type="ARBA" id="ARBA00022840"/>
    </source>
</evidence>
<evidence type="ECO:0000256" key="2">
    <source>
        <dbReference type="ARBA" id="ARBA00022490"/>
    </source>
</evidence>
<dbReference type="GO" id="GO:0051231">
    <property type="term" value="P:spindle elongation"/>
    <property type="evidence" value="ECO:0007669"/>
    <property type="project" value="TreeGrafter"/>
</dbReference>
<evidence type="ECO:0000313" key="15">
    <source>
        <dbReference type="Proteomes" id="UP001465755"/>
    </source>
</evidence>
<reference evidence="14 15" key="1">
    <citation type="journal article" date="2024" name="Nat. Commun.">
        <title>Phylogenomics reveals the evolutionary origins of lichenization in chlorophyte algae.</title>
        <authorList>
            <person name="Puginier C."/>
            <person name="Libourel C."/>
            <person name="Otte J."/>
            <person name="Skaloud P."/>
            <person name="Haon M."/>
            <person name="Grisel S."/>
            <person name="Petersen M."/>
            <person name="Berrin J.G."/>
            <person name="Delaux P.M."/>
            <person name="Dal Grande F."/>
            <person name="Keller J."/>
        </authorList>
    </citation>
    <scope>NUCLEOTIDE SEQUENCE [LARGE SCALE GENOMIC DNA]</scope>
    <source>
        <strain evidence="14 15">SAG 2036</strain>
    </source>
</reference>
<dbReference type="PANTHER" id="PTHR47970:SF12">
    <property type="entry name" value="KINESIN FAMILY MEMBER 11"/>
    <property type="match status" value="1"/>
</dbReference>
<dbReference type="Pfam" id="PF00225">
    <property type="entry name" value="Kinesin"/>
    <property type="match status" value="1"/>
</dbReference>
<dbReference type="Proteomes" id="UP001465755">
    <property type="component" value="Unassembled WGS sequence"/>
</dbReference>
<keyword evidence="7" id="KW-0206">Cytoskeleton</keyword>
<name>A0AAW1PG17_9CHLO</name>
<dbReference type="SUPFAM" id="SSF52540">
    <property type="entry name" value="P-loop containing nucleoside triphosphate hydrolases"/>
    <property type="match status" value="1"/>
</dbReference>
<keyword evidence="5 10" id="KW-0067">ATP-binding</keyword>
<keyword evidence="2" id="KW-0963">Cytoplasm</keyword>
<evidence type="ECO:0000313" key="14">
    <source>
        <dbReference type="EMBL" id="KAK9807072.1"/>
    </source>
</evidence>
<feature type="coiled-coil region" evidence="11">
    <location>
        <begin position="369"/>
        <end position="451"/>
    </location>
</feature>
<feature type="coiled-coil region" evidence="11">
    <location>
        <begin position="569"/>
        <end position="596"/>
    </location>
</feature>
<dbReference type="GO" id="GO:0007018">
    <property type="term" value="P:microtubule-based movement"/>
    <property type="evidence" value="ECO:0007669"/>
    <property type="project" value="InterPro"/>
</dbReference>
<feature type="compositionally biased region" description="Polar residues" evidence="12">
    <location>
        <begin position="984"/>
        <end position="995"/>
    </location>
</feature>
<dbReference type="GO" id="GO:0008574">
    <property type="term" value="F:plus-end-directed microtubule motor activity"/>
    <property type="evidence" value="ECO:0007669"/>
    <property type="project" value="TreeGrafter"/>
</dbReference>
<dbReference type="InterPro" id="IPR027417">
    <property type="entry name" value="P-loop_NTPase"/>
</dbReference>
<keyword evidence="6 10" id="KW-0505">Motor protein</keyword>
<dbReference type="GO" id="GO:0005876">
    <property type="term" value="C:spindle microtubule"/>
    <property type="evidence" value="ECO:0007669"/>
    <property type="project" value="TreeGrafter"/>
</dbReference>
<dbReference type="InterPro" id="IPR047241">
    <property type="entry name" value="KIF11-like_kin_motor_dom"/>
</dbReference>
<evidence type="ECO:0000256" key="10">
    <source>
        <dbReference type="PROSITE-ProRule" id="PRU00283"/>
    </source>
</evidence>
<sequence length="1512" mass="160187">MSTAMQRRGAGGQDNSGQQVNVQVILRCRPCNKEELYTRAPQVVTCNEAAHEATLFQNIGGKSLGRSFHFDKVFGPNAGQQKLYDQAIAPIVEEVLDGFNCTIFAYGQTGTGKTYTMEGGDRNSDTGKDLSEVAGVIPRAISQIFAKLDTDDSEYTVKCSFLELYNEETTDLLAVGDAVKTAMQKLRILEDKNGVVVQGLEEIIVKSSADIYALLDRGSAKRKTAETLLNKQSSRSHSVFCITVHIREVSADGEEVIKIGKLNLVDLAGSENVSRSGAVDVRAKEAGLINKSLLTLGRVITALVEALGHIPYRDSKLTRLLRDSLGGRTKTCIIATIAPTVQCQEETLSTLDYAHRAKNIRNRPEVNQKISKTAHIKELNAEMDKLKAELHATREKNGVYLPADQFESRETNSKMLQSQVEALEAEREASAEAARQAQAQLQAQLHTTQLELGSTRELLEAARVGLQERDFLVLAHERSEDALATHALDLTGKLEASCGDAVRLAGRLEEMMSREAGNAAIVARLGGESSQALTQLELSVQEAMMTQHQGHQSLTALLQQLKGSKDAAVAELQGHMQAVQQQLEAVSATVEATTEATLGTGVSGLQQIKDLHATFIAAASQAAAEANMQLEAAYSSLEQSFQSQQSQFADLVQEQQSSSAALLRAAQDTVALTQRELKEGFAQRMSNGQVSLLNQIGGLIRTFAEEETREVAAAVAGAREQLSTGSAHVSAGFEGLHTHATSLASALQGHEAQMTAAAQEASETCVGRAAAVQGCHETSTTCGAGLRVGVQAAASTAAQSLEAHRAAVQAELAQAQAQLLSAAHSGKQQTGDALAIAVVGHKRVAESLPVQHAQETNAIHGVAAAAATGNAALQDFGKRARLDLGGLREQVHLRTADDFKQDPHQGRWPESKGVEPVPASWVQDMRAPPQETLLAQFRQQALAAADPASAAAQAAIAVAAGERLAAVEEGDGPEAMDCGGGSPVSVQGNTENDNPNWAAAKPNGAVIIGVVVTLRSYAQGSSVPPLAVQLVDRRPAPQNCSSGALLVYSAPRQVKSLGGSGKAASLISWAELLKGSSLLPLGVKLTSEDDAQDLTGWQARLKAALEARIAERGCCILICLDDVRSADILACMPRVQGCTYLVSSQHQGLVDHLHATDLQFSSDDNQVCVGQVLQAIIGDVPEACKGLFADICRVWAGCMLVVRVIGRALGHKRTARTLGGWQGCMIGLKASIQTEDGHRGSRDHALTVLKARTDQLAHPDKGVQAVPQWYLPGRTGPSLNWADVAQEAQKWAAQVQAASAEDTDDDLQDLAPRRQKFQDSEASLLGQSGRLPLAVLGHKAQMTAAAQESSETCAGRAAAVQGCHETSTTCGAGLRVGVQAAASTAAQSLEAHRAAVQAQLAQAQAQLLSAAHSGKQQTGDALAIAVVGHKRMAEGLPVQHAQETTDLQGVATAAAIGDAALQDFGKRARLDLGGLREQVHLHTGDESSRTPTKVAGRSPRAWSRCQRPGCRT</sequence>
<feature type="region of interest" description="Disordered" evidence="12">
    <location>
        <begin position="1481"/>
        <end position="1512"/>
    </location>
</feature>
<dbReference type="GO" id="GO:0005524">
    <property type="term" value="F:ATP binding"/>
    <property type="evidence" value="ECO:0007669"/>
    <property type="project" value="UniProtKB-UniRule"/>
</dbReference>
<proteinExistence type="inferred from homology"/>
<dbReference type="PRINTS" id="PR00380">
    <property type="entry name" value="KINESINHEAVY"/>
</dbReference>
<evidence type="ECO:0000256" key="11">
    <source>
        <dbReference type="SAM" id="Coils"/>
    </source>
</evidence>
<dbReference type="InterPro" id="IPR019821">
    <property type="entry name" value="Kinesin_motor_CS"/>
</dbReference>
<keyword evidence="3" id="KW-0493">Microtubule</keyword>
<feature type="binding site" evidence="10">
    <location>
        <begin position="107"/>
        <end position="114"/>
    </location>
    <ligand>
        <name>ATP</name>
        <dbReference type="ChEBI" id="CHEBI:30616"/>
    </ligand>
</feature>
<organism evidence="14 15">
    <name type="scientific">Symbiochloris irregularis</name>
    <dbReference type="NCBI Taxonomy" id="706552"/>
    <lineage>
        <taxon>Eukaryota</taxon>
        <taxon>Viridiplantae</taxon>
        <taxon>Chlorophyta</taxon>
        <taxon>core chlorophytes</taxon>
        <taxon>Trebouxiophyceae</taxon>
        <taxon>Trebouxiales</taxon>
        <taxon>Trebouxiaceae</taxon>
        <taxon>Symbiochloris</taxon>
    </lineage>
</organism>
<evidence type="ECO:0000256" key="8">
    <source>
        <dbReference type="ARBA" id="ARBA00034704"/>
    </source>
</evidence>
<dbReference type="CDD" id="cd01364">
    <property type="entry name" value="KISc_BimC_Eg5"/>
    <property type="match status" value="1"/>
</dbReference>
<keyword evidence="11" id="KW-0175">Coiled coil</keyword>
<feature type="region of interest" description="Disordered" evidence="12">
    <location>
        <begin position="971"/>
        <end position="996"/>
    </location>
</feature>
<evidence type="ECO:0000256" key="1">
    <source>
        <dbReference type="ARBA" id="ARBA00004186"/>
    </source>
</evidence>
<dbReference type="EMBL" id="JALJOQ010000034">
    <property type="protein sequence ID" value="KAK9807072.1"/>
    <property type="molecule type" value="Genomic_DNA"/>
</dbReference>
<dbReference type="InterPro" id="IPR036961">
    <property type="entry name" value="Kinesin_motor_dom_sf"/>
</dbReference>
<keyword evidence="15" id="KW-1185">Reference proteome</keyword>
<comment type="similarity">
    <text evidence="8">Belongs to the TRAFAC class myosin-kinesin ATPase superfamily. Kinesin family. KIN-5/BimC subfamily.</text>
</comment>
<dbReference type="PANTHER" id="PTHR47970">
    <property type="entry name" value="KINESIN-LIKE PROTEIN KIF11"/>
    <property type="match status" value="1"/>
</dbReference>
<dbReference type="GO" id="GO:0072686">
    <property type="term" value="C:mitotic spindle"/>
    <property type="evidence" value="ECO:0007669"/>
    <property type="project" value="TreeGrafter"/>
</dbReference>
<comment type="function">
    <text evidence="9">Responsible for microtubule translocation. May be important for the organization of phragmoplast-specific arrays of microtubules. Plays an essential role in stabilizing the mitotic spindle. Required during mitotic cytokinesis.</text>
</comment>
<accession>A0AAW1PG17</accession>
<feature type="domain" description="Kinesin motor" evidence="13">
    <location>
        <begin position="21"/>
        <end position="360"/>
    </location>
</feature>
<comment type="subcellular location">
    <subcellularLocation>
        <location evidence="1">Cytoplasm</location>
        <location evidence="1">Cytoskeleton</location>
        <location evidence="1">Spindle</location>
    </subcellularLocation>
</comment>
<dbReference type="FunFam" id="3.40.850.10:FF:000019">
    <property type="entry name" value="Kinesin-like protein KIN-5D"/>
    <property type="match status" value="1"/>
</dbReference>
<keyword evidence="4 10" id="KW-0547">Nucleotide-binding</keyword>
<evidence type="ECO:0000259" key="13">
    <source>
        <dbReference type="PROSITE" id="PS50067"/>
    </source>
</evidence>
<dbReference type="Gene3D" id="3.40.850.10">
    <property type="entry name" value="Kinesin motor domain"/>
    <property type="match status" value="1"/>
</dbReference>
<comment type="caution">
    <text evidence="14">The sequence shown here is derived from an EMBL/GenBank/DDBJ whole genome shotgun (WGS) entry which is preliminary data.</text>
</comment>